<evidence type="ECO:0000313" key="4">
    <source>
        <dbReference type="Proteomes" id="UP000054874"/>
    </source>
</evidence>
<dbReference type="EMBL" id="LNAM01000166">
    <property type="protein sequence ID" value="KSV58564.1"/>
    <property type="molecule type" value="Genomic_DNA"/>
</dbReference>
<keyword evidence="4" id="KW-1185">Reference proteome</keyword>
<dbReference type="STRING" id="290052.ASU35_12175"/>
<sequence>MKRKEFVVFGLGRFGKSVALALADCGCEVLVVDDNEEKIHDIADRVTYAVRANVTDAETLGSLGLKNFDGAIIAIGENLEASVLATILVKELGIPYVLAKVQTETQAKVLKKVGADMVVFPEKETGIRIANKLVHGNFFDAVELSSTYSMMEIGVHEDWVGKNLVELGLRSTYGINVIGMKRNEAFNINPDPKETLRQEDILVVIGKNDVLSKLNVHE</sequence>
<reference evidence="3 4" key="1">
    <citation type="submission" date="2015-11" db="EMBL/GenBank/DDBJ databases">
        <title>Butyribacter intestini gen. nov., sp. nov., a butyric acid-producing bacterium of the family Lachnospiraceae isolated from the human faeces.</title>
        <authorList>
            <person name="Zou Y."/>
            <person name="Xue W."/>
            <person name="Luo G."/>
            <person name="Lv M."/>
        </authorList>
    </citation>
    <scope>NUCLEOTIDE SEQUENCE [LARGE SCALE GENOMIC DNA]</scope>
    <source>
        <strain evidence="3 4">ACET-33324</strain>
    </source>
</reference>
<evidence type="ECO:0000313" key="3">
    <source>
        <dbReference type="EMBL" id="KSV58564.1"/>
    </source>
</evidence>
<accession>A0A0V8QDF0</accession>
<protein>
    <submittedName>
        <fullName evidence="3">Potassium transporter Trk</fullName>
    </submittedName>
</protein>
<dbReference type="Proteomes" id="UP000054874">
    <property type="component" value="Unassembled WGS sequence"/>
</dbReference>
<gene>
    <name evidence="3" type="ORF">ASU35_12175</name>
</gene>
<dbReference type="SUPFAM" id="SSF116726">
    <property type="entry name" value="TrkA C-terminal domain-like"/>
    <property type="match status" value="1"/>
</dbReference>
<dbReference type="PANTHER" id="PTHR43833">
    <property type="entry name" value="POTASSIUM CHANNEL PROTEIN 2-RELATED-RELATED"/>
    <property type="match status" value="1"/>
</dbReference>
<dbReference type="OrthoDB" id="9776294at2"/>
<name>A0A0V8QDF0_9FIRM</name>
<feature type="domain" description="RCK C-terminal" evidence="2">
    <location>
        <begin position="137"/>
        <end position="218"/>
    </location>
</feature>
<evidence type="ECO:0000259" key="1">
    <source>
        <dbReference type="PROSITE" id="PS51201"/>
    </source>
</evidence>
<dbReference type="InterPro" id="IPR006037">
    <property type="entry name" value="RCK_C"/>
</dbReference>
<dbReference type="Pfam" id="PF02254">
    <property type="entry name" value="TrkA_N"/>
    <property type="match status" value="1"/>
</dbReference>
<feature type="domain" description="RCK N-terminal" evidence="1">
    <location>
        <begin position="3"/>
        <end position="120"/>
    </location>
</feature>
<dbReference type="Gene3D" id="3.30.70.1450">
    <property type="entry name" value="Regulator of K+ conductance, C-terminal domain"/>
    <property type="match status" value="1"/>
</dbReference>
<dbReference type="InterPro" id="IPR050721">
    <property type="entry name" value="Trk_Ktr_HKT_K-transport"/>
</dbReference>
<dbReference type="RefSeq" id="WP_058353176.1">
    <property type="nucleotide sequence ID" value="NZ_CABMMD010000166.1"/>
</dbReference>
<dbReference type="GO" id="GO:0008324">
    <property type="term" value="F:monoatomic cation transmembrane transporter activity"/>
    <property type="evidence" value="ECO:0007669"/>
    <property type="project" value="InterPro"/>
</dbReference>
<dbReference type="Gene3D" id="3.40.50.720">
    <property type="entry name" value="NAD(P)-binding Rossmann-like Domain"/>
    <property type="match status" value="1"/>
</dbReference>
<dbReference type="PROSITE" id="PS51202">
    <property type="entry name" value="RCK_C"/>
    <property type="match status" value="1"/>
</dbReference>
<dbReference type="PANTHER" id="PTHR43833:SF7">
    <property type="entry name" value="KTR SYSTEM POTASSIUM UPTAKE PROTEIN C"/>
    <property type="match status" value="1"/>
</dbReference>
<evidence type="ECO:0000259" key="2">
    <source>
        <dbReference type="PROSITE" id="PS51202"/>
    </source>
</evidence>
<dbReference type="SUPFAM" id="SSF51735">
    <property type="entry name" value="NAD(P)-binding Rossmann-fold domains"/>
    <property type="match status" value="1"/>
</dbReference>
<organism evidence="3 4">
    <name type="scientific">Acetivibrio ethanolgignens</name>
    <dbReference type="NCBI Taxonomy" id="290052"/>
    <lineage>
        <taxon>Bacteria</taxon>
        <taxon>Bacillati</taxon>
        <taxon>Bacillota</taxon>
        <taxon>Clostridia</taxon>
        <taxon>Eubacteriales</taxon>
        <taxon>Oscillospiraceae</taxon>
        <taxon>Acetivibrio</taxon>
    </lineage>
</organism>
<dbReference type="Pfam" id="PF02080">
    <property type="entry name" value="TrkA_C"/>
    <property type="match status" value="1"/>
</dbReference>
<dbReference type="AlphaFoldDB" id="A0A0V8QDF0"/>
<dbReference type="PROSITE" id="PS51201">
    <property type="entry name" value="RCK_N"/>
    <property type="match status" value="1"/>
</dbReference>
<comment type="caution">
    <text evidence="3">The sequence shown here is derived from an EMBL/GenBank/DDBJ whole genome shotgun (WGS) entry which is preliminary data.</text>
</comment>
<dbReference type="InterPro" id="IPR036291">
    <property type="entry name" value="NAD(P)-bd_dom_sf"/>
</dbReference>
<dbReference type="InterPro" id="IPR003148">
    <property type="entry name" value="RCK_N"/>
</dbReference>
<dbReference type="GO" id="GO:0006813">
    <property type="term" value="P:potassium ion transport"/>
    <property type="evidence" value="ECO:0007669"/>
    <property type="project" value="InterPro"/>
</dbReference>
<proteinExistence type="predicted"/>
<dbReference type="InterPro" id="IPR036721">
    <property type="entry name" value="RCK_C_sf"/>
</dbReference>